<dbReference type="Gene3D" id="3.40.630.30">
    <property type="match status" value="1"/>
</dbReference>
<dbReference type="HOGENOM" id="CLU_081493_2_0_12"/>
<evidence type="ECO:0000313" key="4">
    <source>
        <dbReference type="Proteomes" id="UP000008466"/>
    </source>
</evidence>
<dbReference type="OrthoDB" id="1695776at2"/>
<dbReference type="PANTHER" id="PTHR36449">
    <property type="entry name" value="ACETYLTRANSFERASE-RELATED"/>
    <property type="match status" value="1"/>
</dbReference>
<evidence type="ECO:0008006" key="5">
    <source>
        <dbReference type="Google" id="ProtNLM"/>
    </source>
</evidence>
<protein>
    <recommendedName>
        <fullName evidence="5">GCN5-related N-acetyltransferase</fullName>
    </recommendedName>
</protein>
<dbReference type="KEGG" id="sbu:SpiBuddy_0301"/>
<keyword evidence="1" id="KW-0808">Transferase</keyword>
<dbReference type="eggNOG" id="COG0456">
    <property type="taxonomic scope" value="Bacteria"/>
</dbReference>
<keyword evidence="2" id="KW-0012">Acyltransferase</keyword>
<dbReference type="AlphaFoldDB" id="F0RU53"/>
<dbReference type="Proteomes" id="UP000008466">
    <property type="component" value="Chromosome"/>
</dbReference>
<evidence type="ECO:0000256" key="2">
    <source>
        <dbReference type="ARBA" id="ARBA00023315"/>
    </source>
</evidence>
<dbReference type="PANTHER" id="PTHR36449:SF1">
    <property type="entry name" value="ACETYLTRANSFERASE"/>
    <property type="match status" value="1"/>
</dbReference>
<evidence type="ECO:0000256" key="1">
    <source>
        <dbReference type="ARBA" id="ARBA00022679"/>
    </source>
</evidence>
<keyword evidence="4" id="KW-1185">Reference proteome</keyword>
<proteinExistence type="predicted"/>
<accession>F0RU53</accession>
<dbReference type="RefSeq" id="WP_013605992.1">
    <property type="nucleotide sequence ID" value="NC_015152.1"/>
</dbReference>
<evidence type="ECO:0000313" key="3">
    <source>
        <dbReference type="EMBL" id="ADY12139.1"/>
    </source>
</evidence>
<dbReference type="EMBL" id="CP002541">
    <property type="protein sequence ID" value="ADY12139.1"/>
    <property type="molecule type" value="Genomic_DNA"/>
</dbReference>
<dbReference type="GO" id="GO:0016746">
    <property type="term" value="F:acyltransferase activity"/>
    <property type="evidence" value="ECO:0007669"/>
    <property type="project" value="UniProtKB-KW"/>
</dbReference>
<organism evidence="3 4">
    <name type="scientific">Sphaerochaeta globosa (strain ATCC BAA-1886 / DSM 22777 / Buddy)</name>
    <name type="common">Spirochaeta sp. (strain Buddy)</name>
    <dbReference type="NCBI Taxonomy" id="158189"/>
    <lineage>
        <taxon>Bacteria</taxon>
        <taxon>Pseudomonadati</taxon>
        <taxon>Spirochaetota</taxon>
        <taxon>Spirochaetia</taxon>
        <taxon>Spirochaetales</taxon>
        <taxon>Sphaerochaetaceae</taxon>
        <taxon>Sphaerochaeta</taxon>
    </lineage>
</organism>
<gene>
    <name evidence="3" type="ordered locus">SpiBuddy_0301</name>
</gene>
<name>F0RU53_SPHGB</name>
<sequence>MVGQQQELSLEQLGSWLGYADDSIIEQVLARFLCSRNKEVEEFLHSSAIAFEKSSSARTYLLATENKDIAGYFTLSIGFADISKSVDLSEEDKQKLKMSKCPDHRIPCFLIGQLGRNDSFSHDELPGNQILEIALAVLVEVKDQIGGKFVIVECEDHLVSMYQSEQFGFRLFNTPSKKRTYNQLFRLL</sequence>
<dbReference type="STRING" id="158189.SpiBuddy_0301"/>
<reference evidence="4" key="1">
    <citation type="submission" date="2011-02" db="EMBL/GenBank/DDBJ databases">
        <title>Complete sequence of Spirochaeta sp. Buddy.</title>
        <authorList>
            <person name="Lucas S."/>
            <person name="Copeland A."/>
            <person name="Lapidus A."/>
            <person name="Cheng J.-F."/>
            <person name="Goodwin L."/>
            <person name="Pitluck S."/>
            <person name="Zeytun A."/>
            <person name="Detter J.C."/>
            <person name="Han C."/>
            <person name="Tapia R."/>
            <person name="Land M."/>
            <person name="Hauser L."/>
            <person name="Kyrpides N."/>
            <person name="Ivanova N."/>
            <person name="Mikhailova N."/>
            <person name="Pagani I."/>
            <person name="Ritalahti K.M."/>
            <person name="Loeffler F.E."/>
            <person name="Woyke T."/>
        </authorList>
    </citation>
    <scope>NUCLEOTIDE SEQUENCE [LARGE SCALE GENOMIC DNA]</scope>
    <source>
        <strain evidence="4">ATCC BAA-1886 / DSM 22777 / Buddy</strain>
    </source>
</reference>